<dbReference type="Pfam" id="PF00535">
    <property type="entry name" value="Glycos_transf_2"/>
    <property type="match status" value="1"/>
</dbReference>
<feature type="domain" description="Glycosyltransferase 2-like" evidence="3">
    <location>
        <begin position="5"/>
        <end position="89"/>
    </location>
</feature>
<keyword evidence="2" id="KW-0472">Membrane</keyword>
<evidence type="ECO:0008006" key="7">
    <source>
        <dbReference type="Google" id="ProtNLM"/>
    </source>
</evidence>
<evidence type="ECO:0000256" key="1">
    <source>
        <dbReference type="ARBA" id="ARBA00038494"/>
    </source>
</evidence>
<name>A0A8S8X9W9_9PROT</name>
<dbReference type="AlphaFoldDB" id="A0A8S8X9W9"/>
<dbReference type="Proteomes" id="UP000681075">
    <property type="component" value="Unassembled WGS sequence"/>
</dbReference>
<protein>
    <recommendedName>
        <fullName evidence="7">Glycosyltransferase 2-like domain-containing protein</fullName>
    </recommendedName>
</protein>
<evidence type="ECO:0000259" key="3">
    <source>
        <dbReference type="Pfam" id="PF00535"/>
    </source>
</evidence>
<feature type="transmembrane region" description="Helical" evidence="2">
    <location>
        <begin position="225"/>
        <end position="243"/>
    </location>
</feature>
<dbReference type="InterPro" id="IPR001173">
    <property type="entry name" value="Glyco_trans_2-like"/>
</dbReference>
<dbReference type="PANTHER" id="PTHR43630:SF2">
    <property type="entry name" value="GLYCOSYLTRANSFERASE"/>
    <property type="match status" value="1"/>
</dbReference>
<dbReference type="InterPro" id="IPR011992">
    <property type="entry name" value="EF-hand-dom_pair"/>
</dbReference>
<evidence type="ECO:0000259" key="4">
    <source>
        <dbReference type="Pfam" id="PF13202"/>
    </source>
</evidence>
<dbReference type="GO" id="GO:0005509">
    <property type="term" value="F:calcium ion binding"/>
    <property type="evidence" value="ECO:0007669"/>
    <property type="project" value="InterPro"/>
</dbReference>
<dbReference type="InterPro" id="IPR018247">
    <property type="entry name" value="EF_Hand_1_Ca_BS"/>
</dbReference>
<dbReference type="InterPro" id="IPR002048">
    <property type="entry name" value="EF_hand_dom"/>
</dbReference>
<accession>A0A8S8X9W9</accession>
<feature type="domain" description="EF-hand" evidence="4">
    <location>
        <begin position="294"/>
        <end position="310"/>
    </location>
</feature>
<feature type="transmembrane region" description="Helical" evidence="2">
    <location>
        <begin position="263"/>
        <end position="281"/>
    </location>
</feature>
<keyword evidence="6" id="KW-1185">Reference proteome</keyword>
<dbReference type="RefSeq" id="WP_420244019.1">
    <property type="nucleotide sequence ID" value="NZ_BOPV01000001.1"/>
</dbReference>
<keyword evidence="2" id="KW-1133">Transmembrane helix</keyword>
<evidence type="ECO:0000256" key="2">
    <source>
        <dbReference type="SAM" id="Phobius"/>
    </source>
</evidence>
<comment type="caution">
    <text evidence="5">The sequence shown here is derived from an EMBL/GenBank/DDBJ whole genome shotgun (WGS) entry which is preliminary data.</text>
</comment>
<sequence length="368" mass="40888">MQTVSALIVARNEAANLASCLATLGFADEIVVVLDRSDDASSSIAQAMGARVVEGAWPLQGDRRNAGIAACNGDWVFEIDADERAPRELADEIRRTVQSSPYDWHLIPVDNWIGARLVRYGWAASIGKGAVAGLFRRGAKHWGNQRVHPKVNFTGQRGPVLQARLTHLVDRDVTDLLQRFDRYTSSRALDLLDENLPGSFARQLLRVPHRFWKAFVRRRGWREGALGLLLAILAGLYPLVSYIKACELRGWQQARPPVRAARPAVAAALTMVLLAVLTGGWRESQAAPKLCSALQLADLDHDGRVDLGEYTKWRAQRTFMRLAARSDDERQRALRSDAETAPINFARLDLNHDGVLSAAEWDVHIPCH</sequence>
<proteinExistence type="inferred from homology"/>
<dbReference type="EMBL" id="BOPV01000001">
    <property type="protein sequence ID" value="GIL40808.1"/>
    <property type="molecule type" value="Genomic_DNA"/>
</dbReference>
<evidence type="ECO:0000313" key="5">
    <source>
        <dbReference type="EMBL" id="GIL40808.1"/>
    </source>
</evidence>
<comment type="similarity">
    <text evidence="1">Belongs to the glycosyltransferase 2 family. WaaE/KdtX subfamily.</text>
</comment>
<dbReference type="Gene3D" id="3.90.550.10">
    <property type="entry name" value="Spore Coat Polysaccharide Biosynthesis Protein SpsA, Chain A"/>
    <property type="match status" value="1"/>
</dbReference>
<evidence type="ECO:0000313" key="6">
    <source>
        <dbReference type="Proteomes" id="UP000681075"/>
    </source>
</evidence>
<dbReference type="Gene3D" id="1.10.238.10">
    <property type="entry name" value="EF-hand"/>
    <property type="match status" value="1"/>
</dbReference>
<dbReference type="InterPro" id="IPR029044">
    <property type="entry name" value="Nucleotide-diphossugar_trans"/>
</dbReference>
<keyword evidence="2" id="KW-0812">Transmembrane</keyword>
<dbReference type="SUPFAM" id="SSF53448">
    <property type="entry name" value="Nucleotide-diphospho-sugar transferases"/>
    <property type="match status" value="1"/>
</dbReference>
<dbReference type="PROSITE" id="PS00018">
    <property type="entry name" value="EF_HAND_1"/>
    <property type="match status" value="2"/>
</dbReference>
<dbReference type="CDD" id="cd02511">
    <property type="entry name" value="Beta4Glucosyltransferase"/>
    <property type="match status" value="1"/>
</dbReference>
<feature type="domain" description="EF-hand" evidence="4">
    <location>
        <begin position="345"/>
        <end position="361"/>
    </location>
</feature>
<dbReference type="SUPFAM" id="SSF47473">
    <property type="entry name" value="EF-hand"/>
    <property type="match status" value="1"/>
</dbReference>
<gene>
    <name evidence="5" type="ORF">TMPK1_30450</name>
</gene>
<organism evidence="5 6">
    <name type="scientific">Roseiterribacter gracilis</name>
    <dbReference type="NCBI Taxonomy" id="2812848"/>
    <lineage>
        <taxon>Bacteria</taxon>
        <taxon>Pseudomonadati</taxon>
        <taxon>Pseudomonadota</taxon>
        <taxon>Alphaproteobacteria</taxon>
        <taxon>Rhodospirillales</taxon>
        <taxon>Roseiterribacteraceae</taxon>
        <taxon>Roseiterribacter</taxon>
    </lineage>
</organism>
<dbReference type="Pfam" id="PF13202">
    <property type="entry name" value="EF-hand_5"/>
    <property type="match status" value="2"/>
</dbReference>
<reference evidence="5" key="1">
    <citation type="submission" date="2021-02" db="EMBL/GenBank/DDBJ databases">
        <title>Genome sequence of Rhodospirillales sp. strain TMPK1 isolated from soil.</title>
        <authorList>
            <person name="Nakai R."/>
            <person name="Kusada H."/>
            <person name="Tamaki H."/>
        </authorList>
    </citation>
    <scope>NUCLEOTIDE SEQUENCE</scope>
    <source>
        <strain evidence="5">TMPK1</strain>
    </source>
</reference>
<dbReference type="PANTHER" id="PTHR43630">
    <property type="entry name" value="POLY-BETA-1,6-N-ACETYL-D-GLUCOSAMINE SYNTHASE"/>
    <property type="match status" value="1"/>
</dbReference>